<evidence type="ECO:0000256" key="2">
    <source>
        <dbReference type="PROSITE-ProRule" id="PRU00169"/>
    </source>
</evidence>
<gene>
    <name evidence="4" type="ORF">OM076_35175</name>
</gene>
<dbReference type="PANTHER" id="PTHR43214:SF44">
    <property type="entry name" value="TWO-COMPONENT RESPONSE REGULATOR"/>
    <property type="match status" value="1"/>
</dbReference>
<evidence type="ECO:0000256" key="1">
    <source>
        <dbReference type="ARBA" id="ARBA00023125"/>
    </source>
</evidence>
<dbReference type="GO" id="GO:0000160">
    <property type="term" value="P:phosphorelay signal transduction system"/>
    <property type="evidence" value="ECO:0007669"/>
    <property type="project" value="InterPro"/>
</dbReference>
<dbReference type="PROSITE" id="PS50110">
    <property type="entry name" value="RESPONSE_REGULATORY"/>
    <property type="match status" value="1"/>
</dbReference>
<dbReference type="SUPFAM" id="SSF52172">
    <property type="entry name" value="CheY-like"/>
    <property type="match status" value="1"/>
</dbReference>
<dbReference type="InterPro" id="IPR011006">
    <property type="entry name" value="CheY-like_superfamily"/>
</dbReference>
<keyword evidence="2" id="KW-0597">Phosphoprotein</keyword>
<organism evidence="4 5">
    <name type="scientific">Solirubrobacter ginsenosidimutans</name>
    <dbReference type="NCBI Taxonomy" id="490573"/>
    <lineage>
        <taxon>Bacteria</taxon>
        <taxon>Bacillati</taxon>
        <taxon>Actinomycetota</taxon>
        <taxon>Thermoleophilia</taxon>
        <taxon>Solirubrobacterales</taxon>
        <taxon>Solirubrobacteraceae</taxon>
        <taxon>Solirubrobacter</taxon>
    </lineage>
</organism>
<dbReference type="InterPro" id="IPR058245">
    <property type="entry name" value="NreC/VraR/RcsB-like_REC"/>
</dbReference>
<sequence length="180" mass="19157">MTRVAVLDRHAAVRAGLRALFDAEPGIACAGGVATVREVVPLLYRTDPDVLIVDQLEVVRLVRREAPRTRVLLYVAEPSPEFLLAAEIAGADGVIDKAADTVELLRAMRGERVLPAVSLRARARAAARLEPRDRPIFAMRLAGTSPREIASVVGMNVAALNGRVQAIVAQLVAPLSAATA</sequence>
<keyword evidence="1" id="KW-0238">DNA-binding</keyword>
<comment type="caution">
    <text evidence="4">The sequence shown here is derived from an EMBL/GenBank/DDBJ whole genome shotgun (WGS) entry which is preliminary data.</text>
</comment>
<proteinExistence type="predicted"/>
<dbReference type="RefSeq" id="WP_270044826.1">
    <property type="nucleotide sequence ID" value="NZ_JAPDOD010000049.1"/>
</dbReference>
<dbReference type="Proteomes" id="UP001149140">
    <property type="component" value="Unassembled WGS sequence"/>
</dbReference>
<evidence type="ECO:0000313" key="5">
    <source>
        <dbReference type="Proteomes" id="UP001149140"/>
    </source>
</evidence>
<dbReference type="InterPro" id="IPR001789">
    <property type="entry name" value="Sig_transdc_resp-reg_receiver"/>
</dbReference>
<feature type="domain" description="Response regulatory" evidence="3">
    <location>
        <begin position="3"/>
        <end position="112"/>
    </location>
</feature>
<dbReference type="Gene3D" id="3.40.50.2300">
    <property type="match status" value="1"/>
</dbReference>
<accession>A0A9X3MZB3</accession>
<dbReference type="EMBL" id="JAPDOD010000049">
    <property type="protein sequence ID" value="MDA0165565.1"/>
    <property type="molecule type" value="Genomic_DNA"/>
</dbReference>
<name>A0A9X3MZB3_9ACTN</name>
<protein>
    <submittedName>
        <fullName evidence="4">Response regulator transcription factor</fullName>
    </submittedName>
</protein>
<evidence type="ECO:0000259" key="3">
    <source>
        <dbReference type="PROSITE" id="PS50110"/>
    </source>
</evidence>
<dbReference type="CDD" id="cd17535">
    <property type="entry name" value="REC_NarL-like"/>
    <property type="match status" value="1"/>
</dbReference>
<dbReference type="GO" id="GO:0003677">
    <property type="term" value="F:DNA binding"/>
    <property type="evidence" value="ECO:0007669"/>
    <property type="project" value="UniProtKB-KW"/>
</dbReference>
<dbReference type="AlphaFoldDB" id="A0A9X3MZB3"/>
<keyword evidence="5" id="KW-1185">Reference proteome</keyword>
<evidence type="ECO:0000313" key="4">
    <source>
        <dbReference type="EMBL" id="MDA0165565.1"/>
    </source>
</evidence>
<dbReference type="InterPro" id="IPR039420">
    <property type="entry name" value="WalR-like"/>
</dbReference>
<reference evidence="4" key="1">
    <citation type="submission" date="2022-10" db="EMBL/GenBank/DDBJ databases">
        <title>The WGS of Solirubrobacter ginsenosidimutans DSM 21036.</title>
        <authorList>
            <person name="Jiang Z."/>
        </authorList>
    </citation>
    <scope>NUCLEOTIDE SEQUENCE</scope>
    <source>
        <strain evidence="4">DSM 21036</strain>
    </source>
</reference>
<feature type="modified residue" description="4-aspartylphosphate" evidence="2">
    <location>
        <position position="54"/>
    </location>
</feature>
<dbReference type="PANTHER" id="PTHR43214">
    <property type="entry name" value="TWO-COMPONENT RESPONSE REGULATOR"/>
    <property type="match status" value="1"/>
</dbReference>